<evidence type="ECO:0000313" key="11">
    <source>
        <dbReference type="Proteomes" id="UP000323537"/>
    </source>
</evidence>
<evidence type="ECO:0000256" key="7">
    <source>
        <dbReference type="ARBA" id="ARBA00022801"/>
    </source>
</evidence>
<dbReference type="PANTHER" id="PTHR11845">
    <property type="entry name" value="5'-DEOXYNUCLEOTIDASE HDDC2"/>
    <property type="match status" value="1"/>
</dbReference>
<dbReference type="PANTHER" id="PTHR11845:SF13">
    <property type="entry name" value="5'-DEOXYNUCLEOTIDASE HDDC2"/>
    <property type="match status" value="1"/>
</dbReference>
<dbReference type="Pfam" id="PF13023">
    <property type="entry name" value="HD_3"/>
    <property type="match status" value="1"/>
</dbReference>
<keyword evidence="6" id="KW-0479">Metal-binding</keyword>
<comment type="catalytic activity">
    <reaction evidence="1">
        <text>a 2'-deoxyribonucleoside 5'-phosphate + H2O = a 2'-deoxyribonucleoside + phosphate</text>
        <dbReference type="Rhea" id="RHEA:36167"/>
        <dbReference type="ChEBI" id="CHEBI:15377"/>
        <dbReference type="ChEBI" id="CHEBI:18274"/>
        <dbReference type="ChEBI" id="CHEBI:43474"/>
        <dbReference type="ChEBI" id="CHEBI:65317"/>
        <dbReference type="EC" id="3.1.3.89"/>
    </reaction>
</comment>
<dbReference type="AlphaFoldDB" id="A0A1I3AC72"/>
<evidence type="ECO:0000256" key="4">
    <source>
        <dbReference type="ARBA" id="ARBA00011738"/>
    </source>
</evidence>
<evidence type="ECO:0000256" key="5">
    <source>
        <dbReference type="ARBA" id="ARBA00012964"/>
    </source>
</evidence>
<dbReference type="EMBL" id="FOPZ01000005">
    <property type="protein sequence ID" value="SFH47684.1"/>
    <property type="molecule type" value="Genomic_DNA"/>
</dbReference>
<evidence type="ECO:0000256" key="3">
    <source>
        <dbReference type="ARBA" id="ARBA00001941"/>
    </source>
</evidence>
<dbReference type="InterPro" id="IPR039356">
    <property type="entry name" value="YfbR/HDDC2"/>
</dbReference>
<keyword evidence="11" id="KW-1185">Reference proteome</keyword>
<dbReference type="InterPro" id="IPR006674">
    <property type="entry name" value="HD_domain"/>
</dbReference>
<name>A0A1I3AC72_9EURY</name>
<dbReference type="OrthoDB" id="46088at2157"/>
<dbReference type="SUPFAM" id="SSF109604">
    <property type="entry name" value="HD-domain/PDEase-like"/>
    <property type="match status" value="1"/>
</dbReference>
<evidence type="ECO:0000256" key="1">
    <source>
        <dbReference type="ARBA" id="ARBA00001638"/>
    </source>
</evidence>
<comment type="cofactor">
    <cofactor evidence="2">
        <name>Mn(2+)</name>
        <dbReference type="ChEBI" id="CHEBI:29035"/>
    </cofactor>
</comment>
<accession>A0A1I3AC72</accession>
<organism evidence="10 11">
    <name type="scientific">Halorubrum aquaticum</name>
    <dbReference type="NCBI Taxonomy" id="387340"/>
    <lineage>
        <taxon>Archaea</taxon>
        <taxon>Methanobacteriati</taxon>
        <taxon>Methanobacteriota</taxon>
        <taxon>Stenosarchaea group</taxon>
        <taxon>Halobacteria</taxon>
        <taxon>Halobacteriales</taxon>
        <taxon>Haloferacaceae</taxon>
        <taxon>Halorubrum</taxon>
    </lineage>
</organism>
<comment type="cofactor">
    <cofactor evidence="3">
        <name>Co(2+)</name>
        <dbReference type="ChEBI" id="CHEBI:48828"/>
    </cofactor>
</comment>
<proteinExistence type="predicted"/>
<feature type="domain" description="HD/PDEase" evidence="9">
    <location>
        <begin position="40"/>
        <end position="162"/>
    </location>
</feature>
<dbReference type="GO" id="GO:0046872">
    <property type="term" value="F:metal ion binding"/>
    <property type="evidence" value="ECO:0007669"/>
    <property type="project" value="UniProtKB-KW"/>
</dbReference>
<dbReference type="GO" id="GO:0005737">
    <property type="term" value="C:cytoplasm"/>
    <property type="evidence" value="ECO:0007669"/>
    <property type="project" value="TreeGrafter"/>
</dbReference>
<dbReference type="CDD" id="cd00077">
    <property type="entry name" value="HDc"/>
    <property type="match status" value="1"/>
</dbReference>
<evidence type="ECO:0000256" key="2">
    <source>
        <dbReference type="ARBA" id="ARBA00001936"/>
    </source>
</evidence>
<gene>
    <name evidence="10" type="ORF">SAMN04488066_10565</name>
</gene>
<dbReference type="InterPro" id="IPR003607">
    <property type="entry name" value="HD/PDEase_dom"/>
</dbReference>
<comment type="subunit">
    <text evidence="4">Homodimer.</text>
</comment>
<dbReference type="EC" id="3.1.3.89" evidence="5"/>
<evidence type="ECO:0000313" key="10">
    <source>
        <dbReference type="EMBL" id="SFH47684.1"/>
    </source>
</evidence>
<dbReference type="Proteomes" id="UP000323537">
    <property type="component" value="Unassembled WGS sequence"/>
</dbReference>
<dbReference type="SMART" id="SM00471">
    <property type="entry name" value="HDc"/>
    <property type="match status" value="1"/>
</dbReference>
<dbReference type="Gene3D" id="1.10.3210.10">
    <property type="entry name" value="Hypothetical protein af1432"/>
    <property type="match status" value="1"/>
</dbReference>
<dbReference type="RefSeq" id="WP_149783922.1">
    <property type="nucleotide sequence ID" value="NZ_BAAADP010000003.1"/>
</dbReference>
<evidence type="ECO:0000256" key="6">
    <source>
        <dbReference type="ARBA" id="ARBA00022723"/>
    </source>
</evidence>
<evidence type="ECO:0000256" key="8">
    <source>
        <dbReference type="SAM" id="MobiDB-lite"/>
    </source>
</evidence>
<feature type="region of interest" description="Disordered" evidence="8">
    <location>
        <begin position="208"/>
        <end position="242"/>
    </location>
</feature>
<protein>
    <recommendedName>
        <fullName evidence="5">5'-deoxynucleotidase</fullName>
        <ecNumber evidence="5">3.1.3.89</ecNumber>
    </recommendedName>
</protein>
<sequence>MAAGNPEDAEDPDAAVDAVLEAYALKDEGRTGWQLRGVDDPESVAAHAWGVAYLVLALGDRFREDLPGVDLDRALRLAVVHDVAEAETGDVPTRADSTANPVDRGEKEATERAAMAGLAGPLPDRVRDAWEEYEARETPEAVLVKECDLLDTCLQAVVYEREERYDPADGTPETFTEYDGLEEFFATTEPRLRTDAGRALFDRLRERYREVRTDQPAPEATDSERVDPERVDSGEVDPDGAE</sequence>
<feature type="compositionally biased region" description="Basic and acidic residues" evidence="8">
    <location>
        <begin position="222"/>
        <end position="233"/>
    </location>
</feature>
<keyword evidence="7 10" id="KW-0378">Hydrolase</keyword>
<reference evidence="10 11" key="1">
    <citation type="submission" date="2016-10" db="EMBL/GenBank/DDBJ databases">
        <authorList>
            <person name="Varghese N."/>
            <person name="Submissions S."/>
        </authorList>
    </citation>
    <scope>NUCLEOTIDE SEQUENCE [LARGE SCALE GENOMIC DNA]</scope>
    <source>
        <strain evidence="10 11">CGMCC 1.6377</strain>
    </source>
</reference>
<evidence type="ECO:0000259" key="9">
    <source>
        <dbReference type="SMART" id="SM00471"/>
    </source>
</evidence>
<dbReference type="GO" id="GO:0002953">
    <property type="term" value="F:5'-deoxynucleotidase activity"/>
    <property type="evidence" value="ECO:0007669"/>
    <property type="project" value="UniProtKB-EC"/>
</dbReference>